<protein>
    <submittedName>
        <fullName evidence="1">STAS/SEC14 domain-containing protein</fullName>
    </submittedName>
</protein>
<dbReference type="InterPro" id="IPR036513">
    <property type="entry name" value="STAS_dom_sf"/>
</dbReference>
<evidence type="ECO:0000313" key="1">
    <source>
        <dbReference type="EMBL" id="MFD0780302.1"/>
    </source>
</evidence>
<dbReference type="Proteomes" id="UP001597042">
    <property type="component" value="Unassembled WGS sequence"/>
</dbReference>
<proteinExistence type="predicted"/>
<dbReference type="EMBL" id="JBHTIM010000001">
    <property type="protein sequence ID" value="MFD0780302.1"/>
    <property type="molecule type" value="Genomic_DNA"/>
</dbReference>
<sequence length="117" mass="13120">MTIALSEKSSGNVLGFVVTGDITKEDYEVLTPAVEKAVEEHGRVRLMLDLTGFRWERVSAWGADLHFGHTLHSKIDKLAIVGDKKWEEWLAHLSTPFYAKEASFFHAEGDAFAWLAS</sequence>
<dbReference type="SUPFAM" id="SSF52091">
    <property type="entry name" value="SpoIIaa-like"/>
    <property type="match status" value="1"/>
</dbReference>
<dbReference type="Pfam" id="PF11964">
    <property type="entry name" value="SpoIIAA-like"/>
    <property type="match status" value="1"/>
</dbReference>
<reference evidence="2" key="1">
    <citation type="journal article" date="2019" name="Int. J. Syst. Evol. Microbiol.">
        <title>The Global Catalogue of Microorganisms (GCM) 10K type strain sequencing project: providing services to taxonomists for standard genome sequencing and annotation.</title>
        <authorList>
            <consortium name="The Broad Institute Genomics Platform"/>
            <consortium name="The Broad Institute Genome Sequencing Center for Infectious Disease"/>
            <person name="Wu L."/>
            <person name="Ma J."/>
        </authorList>
    </citation>
    <scope>NUCLEOTIDE SEQUENCE [LARGE SCALE GENOMIC DNA]</scope>
    <source>
        <strain evidence="2">CCUG 50754</strain>
    </source>
</reference>
<dbReference type="RefSeq" id="WP_378754006.1">
    <property type="nucleotide sequence ID" value="NZ_JBHSSV010000026.1"/>
</dbReference>
<keyword evidence="2" id="KW-1185">Reference proteome</keyword>
<comment type="caution">
    <text evidence="1">The sequence shown here is derived from an EMBL/GenBank/DDBJ whole genome shotgun (WGS) entry which is preliminary data.</text>
</comment>
<organism evidence="1 2">
    <name type="scientific">Microbacterium koreense</name>
    <dbReference type="NCBI Taxonomy" id="323761"/>
    <lineage>
        <taxon>Bacteria</taxon>
        <taxon>Bacillati</taxon>
        <taxon>Actinomycetota</taxon>
        <taxon>Actinomycetes</taxon>
        <taxon>Micrococcales</taxon>
        <taxon>Microbacteriaceae</taxon>
        <taxon>Microbacterium</taxon>
    </lineage>
</organism>
<gene>
    <name evidence="1" type="ORF">ACFQZV_03180</name>
</gene>
<dbReference type="Gene3D" id="3.40.50.10600">
    <property type="entry name" value="SpoIIaa-like domains"/>
    <property type="match status" value="1"/>
</dbReference>
<evidence type="ECO:0000313" key="2">
    <source>
        <dbReference type="Proteomes" id="UP001597042"/>
    </source>
</evidence>
<dbReference type="InterPro" id="IPR038396">
    <property type="entry name" value="SpoIIAA-like_sf"/>
</dbReference>
<accession>A0ABW2ZNW5</accession>
<dbReference type="InterPro" id="IPR021866">
    <property type="entry name" value="SpoIIAA-like"/>
</dbReference>
<name>A0ABW2ZNW5_9MICO</name>